<sequence>MQIKQRPFMEEELIRIEGNLLIFDEEVVLRRALNAWKKCDEKTVYNEIIALTNKITKNYFDEQKNEFIAHVEKIDEEKVEKIVGIIFERAMEEPEFCKLYVQLCQAQISADHQKAETSKFAEILITKTQRLFDFLFGEDSKNEINGPTQIEILLKEKEKMEQSLKSSRSRESSASLAEIEVKLKWKQNGFINLIGQLYLAKIVNPRIVNYCLKKMMQQLKKPTEDEEIDWRQEKVEMSILGFCSLLQLVAEDLVKNSTTNEIETLRFLLDFLYENRQRTVNRIRFSIMDTHETTAPMLSRI</sequence>
<dbReference type="WBParaSite" id="MBELARI_LOCUS12920">
    <property type="protein sequence ID" value="MBELARI_LOCUS12920"/>
    <property type="gene ID" value="MBELARI_LOCUS12920"/>
</dbReference>
<dbReference type="GO" id="GO:0003729">
    <property type="term" value="F:mRNA binding"/>
    <property type="evidence" value="ECO:0007669"/>
    <property type="project" value="TreeGrafter"/>
</dbReference>
<evidence type="ECO:0000313" key="2">
    <source>
        <dbReference type="Proteomes" id="UP000887575"/>
    </source>
</evidence>
<dbReference type="AlphaFoldDB" id="A0AAF3EG08"/>
<name>A0AAF3EG08_9BILA</name>
<evidence type="ECO:0000259" key="1">
    <source>
        <dbReference type="Pfam" id="PF02854"/>
    </source>
</evidence>
<reference evidence="3" key="1">
    <citation type="submission" date="2024-02" db="UniProtKB">
        <authorList>
            <consortium name="WormBaseParasite"/>
        </authorList>
    </citation>
    <scope>IDENTIFICATION</scope>
</reference>
<keyword evidence="2" id="KW-1185">Reference proteome</keyword>
<dbReference type="SUPFAM" id="SSF48371">
    <property type="entry name" value="ARM repeat"/>
    <property type="match status" value="1"/>
</dbReference>
<accession>A0AAF3EG08</accession>
<evidence type="ECO:0000313" key="3">
    <source>
        <dbReference type="WBParaSite" id="MBELARI_LOCUS12920"/>
    </source>
</evidence>
<proteinExistence type="predicted"/>
<dbReference type="Gene3D" id="1.25.40.180">
    <property type="match status" value="1"/>
</dbReference>
<organism evidence="2 3">
    <name type="scientific">Mesorhabditis belari</name>
    <dbReference type="NCBI Taxonomy" id="2138241"/>
    <lineage>
        <taxon>Eukaryota</taxon>
        <taxon>Metazoa</taxon>
        <taxon>Ecdysozoa</taxon>
        <taxon>Nematoda</taxon>
        <taxon>Chromadorea</taxon>
        <taxon>Rhabditida</taxon>
        <taxon>Rhabditina</taxon>
        <taxon>Rhabditomorpha</taxon>
        <taxon>Rhabditoidea</taxon>
        <taxon>Rhabditidae</taxon>
        <taxon>Mesorhabditinae</taxon>
        <taxon>Mesorhabditis</taxon>
    </lineage>
</organism>
<feature type="domain" description="MIF4G" evidence="1">
    <location>
        <begin position="50"/>
        <end position="290"/>
    </location>
</feature>
<dbReference type="Pfam" id="PF02854">
    <property type="entry name" value="MIF4G"/>
    <property type="match status" value="1"/>
</dbReference>
<dbReference type="InterPro" id="IPR016024">
    <property type="entry name" value="ARM-type_fold"/>
</dbReference>
<dbReference type="GO" id="GO:0016281">
    <property type="term" value="C:eukaryotic translation initiation factor 4F complex"/>
    <property type="evidence" value="ECO:0007669"/>
    <property type="project" value="TreeGrafter"/>
</dbReference>
<dbReference type="Proteomes" id="UP000887575">
    <property type="component" value="Unassembled WGS sequence"/>
</dbReference>
<dbReference type="InterPro" id="IPR003890">
    <property type="entry name" value="MIF4G-like_typ-3"/>
</dbReference>
<dbReference type="GO" id="GO:0003743">
    <property type="term" value="F:translation initiation factor activity"/>
    <property type="evidence" value="ECO:0007669"/>
    <property type="project" value="TreeGrafter"/>
</dbReference>
<dbReference type="PANTHER" id="PTHR23253">
    <property type="entry name" value="EUKARYOTIC TRANSLATION INITIATION FACTOR 4 GAMMA"/>
    <property type="match status" value="1"/>
</dbReference>
<protein>
    <recommendedName>
        <fullName evidence="1">MIF4G domain-containing protein</fullName>
    </recommendedName>
</protein>
<dbReference type="PANTHER" id="PTHR23253:SF78">
    <property type="entry name" value="EUKARYOTIC TRANSLATION INITIATION FACTOR 4G1, ISOFORM B-RELATED"/>
    <property type="match status" value="1"/>
</dbReference>